<organism evidence="1 2">
    <name type="scientific">Lunatimonas lonarensis</name>
    <dbReference type="NCBI Taxonomy" id="1232681"/>
    <lineage>
        <taxon>Bacteria</taxon>
        <taxon>Pseudomonadati</taxon>
        <taxon>Bacteroidota</taxon>
        <taxon>Cytophagia</taxon>
        <taxon>Cytophagales</taxon>
        <taxon>Cyclobacteriaceae</taxon>
    </lineage>
</organism>
<name>R7ZPN4_9BACT</name>
<dbReference type="Proteomes" id="UP000013909">
    <property type="component" value="Unassembled WGS sequence"/>
</dbReference>
<comment type="caution">
    <text evidence="1">The sequence shown here is derived from an EMBL/GenBank/DDBJ whole genome shotgun (WGS) entry which is preliminary data.</text>
</comment>
<accession>R7ZPN4</accession>
<evidence type="ECO:0000313" key="1">
    <source>
        <dbReference type="EMBL" id="EON76055.1"/>
    </source>
</evidence>
<dbReference type="EMBL" id="AQHR01000088">
    <property type="protein sequence ID" value="EON76055.1"/>
    <property type="molecule type" value="Genomic_DNA"/>
</dbReference>
<reference evidence="1 2" key="1">
    <citation type="submission" date="2013-02" db="EMBL/GenBank/DDBJ databases">
        <title>A novel strain isolated from Lonar lake, Maharashtra, India.</title>
        <authorList>
            <person name="Singh A."/>
        </authorList>
    </citation>
    <scope>NUCLEOTIDE SEQUENCE [LARGE SCALE GENOMIC DNA]</scope>
    <source>
        <strain evidence="1 2">AK24</strain>
    </source>
</reference>
<evidence type="ECO:0008006" key="3">
    <source>
        <dbReference type="Google" id="ProtNLM"/>
    </source>
</evidence>
<proteinExistence type="predicted"/>
<sequence>MAQVEESQVFVAYDHRMGLDELTTLGAGGVWKTDAGAWGVGVGTYGGEHFNQQTLGLAYSNKLGIASLGLKVNYFQTNIEGFGRGGAPLVEFGGVAELGPQVLFGAHIYNLTRARMGRISEEFLPTVIRAGISFRASEFLLVSVEVEKEIYLDPLVKIGLEYAVQQKIDLRTGVHPQAGQLFFGIGFRPRRYRIDYAMAQHPQLGFTHHFSINLLWAER</sequence>
<protein>
    <recommendedName>
        <fullName evidence="3">PorV/PorQ family protein</fullName>
    </recommendedName>
</protein>
<gene>
    <name evidence="1" type="ORF">ADIS_3183</name>
</gene>
<dbReference type="STRING" id="1232681.ADIS_3183"/>
<evidence type="ECO:0000313" key="2">
    <source>
        <dbReference type="Proteomes" id="UP000013909"/>
    </source>
</evidence>
<keyword evidence="2" id="KW-1185">Reference proteome</keyword>
<dbReference type="AlphaFoldDB" id="R7ZPN4"/>